<dbReference type="Gene3D" id="3.40.50.1000">
    <property type="entry name" value="HAD superfamily/HAD-like"/>
    <property type="match status" value="1"/>
</dbReference>
<dbReference type="NCBIfam" id="TIGR01490">
    <property type="entry name" value="HAD-SF-IB-hyp1"/>
    <property type="match status" value="1"/>
</dbReference>
<dbReference type="RefSeq" id="WP_261498775.1">
    <property type="nucleotide sequence ID" value="NZ_JAODYH010000003.1"/>
</dbReference>
<keyword evidence="1" id="KW-0479">Metal-binding</keyword>
<dbReference type="Gene3D" id="1.20.1440.100">
    <property type="entry name" value="SG protein - dephosphorylation function"/>
    <property type="match status" value="1"/>
</dbReference>
<dbReference type="InterPro" id="IPR023214">
    <property type="entry name" value="HAD_sf"/>
</dbReference>
<keyword evidence="4" id="KW-0808">Transferase</keyword>
<dbReference type="EMBL" id="JAODYH010000003">
    <property type="protein sequence ID" value="MCT9809808.1"/>
    <property type="molecule type" value="Genomic_DNA"/>
</dbReference>
<dbReference type="InterPro" id="IPR050582">
    <property type="entry name" value="HAD-like_SerB"/>
</dbReference>
<dbReference type="GO" id="GO:0016787">
    <property type="term" value="F:hydrolase activity"/>
    <property type="evidence" value="ECO:0007669"/>
    <property type="project" value="UniProtKB-KW"/>
</dbReference>
<dbReference type="CDD" id="cd02612">
    <property type="entry name" value="HAD_PGPPase"/>
    <property type="match status" value="1"/>
</dbReference>
<name>A0ABT2PI22_9BURK</name>
<comment type="caution">
    <text evidence="4">The sequence shown here is derived from an EMBL/GenBank/DDBJ whole genome shotgun (WGS) entry which is preliminary data.</text>
</comment>
<protein>
    <submittedName>
        <fullName evidence="4">HAD-IB family hydrolase</fullName>
    </submittedName>
</protein>
<accession>A0ABT2PI22</accession>
<dbReference type="PANTHER" id="PTHR43344:SF13">
    <property type="entry name" value="PHOSPHATASE RV3661-RELATED"/>
    <property type="match status" value="1"/>
</dbReference>
<gene>
    <name evidence="4" type="ORF">N0K08_04130</name>
</gene>
<sequence>MPTPSASNARPRLALFDLDHTLLPLDSDYEWGVFTTRIGWTDPEEFGRRNDEFFAHYQAGTLDVHDYVRFATDAVRARGPEAAAQAHVRFMREVILPAIRPAARALLQAHREAGDEIVIVTATNEFITRPIAQALGVQELLAVQLERDASGWITGEIDGEPTMREGKVLRMQQWLARRGLDWDDVESTFYSDSMNDVPLLEKVDHPVATNPDARLRALAQERDWRILDLFTEHP</sequence>
<dbReference type="Pfam" id="PF12710">
    <property type="entry name" value="HAD"/>
    <property type="match status" value="1"/>
</dbReference>
<dbReference type="InterPro" id="IPR006385">
    <property type="entry name" value="HAD_hydro_SerB1"/>
</dbReference>
<evidence type="ECO:0000256" key="1">
    <source>
        <dbReference type="ARBA" id="ARBA00022723"/>
    </source>
</evidence>
<evidence type="ECO:0000313" key="5">
    <source>
        <dbReference type="Proteomes" id="UP001525968"/>
    </source>
</evidence>
<dbReference type="PANTHER" id="PTHR43344">
    <property type="entry name" value="PHOSPHOSERINE PHOSPHATASE"/>
    <property type="match status" value="1"/>
</dbReference>
<keyword evidence="4" id="KW-0032">Aminotransferase</keyword>
<dbReference type="NCBIfam" id="TIGR01488">
    <property type="entry name" value="HAD-SF-IB"/>
    <property type="match status" value="1"/>
</dbReference>
<keyword evidence="3" id="KW-0460">Magnesium</keyword>
<keyword evidence="5" id="KW-1185">Reference proteome</keyword>
<evidence type="ECO:0000256" key="3">
    <source>
        <dbReference type="ARBA" id="ARBA00022842"/>
    </source>
</evidence>
<reference evidence="4 5" key="1">
    <citation type="submission" date="2022-09" db="EMBL/GenBank/DDBJ databases">
        <title>Draft genome of isolate Be4.</title>
        <authorList>
            <person name="Sanchez-Castro I."/>
            <person name="Martinez-Rodriguez P."/>
            <person name="Descostes M."/>
            <person name="Merroun M."/>
        </authorList>
    </citation>
    <scope>NUCLEOTIDE SEQUENCE [LARGE SCALE GENOMIC DNA]</scope>
    <source>
        <strain evidence="4 5">Be4</strain>
    </source>
</reference>
<evidence type="ECO:0000313" key="4">
    <source>
        <dbReference type="EMBL" id="MCT9809808.1"/>
    </source>
</evidence>
<evidence type="ECO:0000256" key="2">
    <source>
        <dbReference type="ARBA" id="ARBA00022801"/>
    </source>
</evidence>
<dbReference type="InterPro" id="IPR036412">
    <property type="entry name" value="HAD-like_sf"/>
</dbReference>
<organism evidence="4 5">
    <name type="scientific">Acidovorax bellezanensis</name>
    <dbReference type="NCBI Taxonomy" id="2976702"/>
    <lineage>
        <taxon>Bacteria</taxon>
        <taxon>Pseudomonadati</taxon>
        <taxon>Pseudomonadota</taxon>
        <taxon>Betaproteobacteria</taxon>
        <taxon>Burkholderiales</taxon>
        <taxon>Comamonadaceae</taxon>
        <taxon>Acidovorax</taxon>
    </lineage>
</organism>
<dbReference type="GO" id="GO:0008483">
    <property type="term" value="F:transaminase activity"/>
    <property type="evidence" value="ECO:0007669"/>
    <property type="project" value="UniProtKB-KW"/>
</dbReference>
<proteinExistence type="predicted"/>
<keyword evidence="2 4" id="KW-0378">Hydrolase</keyword>
<dbReference type="Proteomes" id="UP001525968">
    <property type="component" value="Unassembled WGS sequence"/>
</dbReference>
<dbReference type="SUPFAM" id="SSF56784">
    <property type="entry name" value="HAD-like"/>
    <property type="match status" value="1"/>
</dbReference>